<dbReference type="PANTHER" id="PTHR30346">
    <property type="entry name" value="TRANSCRIPTIONAL DUAL REGULATOR HCAR-RELATED"/>
    <property type="match status" value="1"/>
</dbReference>
<evidence type="ECO:0000259" key="5">
    <source>
        <dbReference type="PROSITE" id="PS50931"/>
    </source>
</evidence>
<dbReference type="InterPro" id="IPR005119">
    <property type="entry name" value="LysR_subst-bd"/>
</dbReference>
<sequence>MELQQLRCFAAVASELHFARAAEKLHMAQQAVSFQIKQLESELGVKLFERTTRKVSLTMAGEAFLDEVKHIFVHLERGVDEARRADRGERGRLVVGYVHPMSYGVLPDAVKRFRNRHPDVKVVLLESSPAELETKLLAGEVDVAFNIKAIGQNGLPAYEWRTLSIEPMTVAVPQSHPLAGGHEVKLKDLSDEPFVLVNRQGNALLHDCFLYLCRQAGFTPRIVQETANDQLALGLVSSEMGIAVVFACLNKLYNDRVAYLPLVEPRFEFEFAIYWRRGHSLALVDHFIDAALRNGDGAQGHA</sequence>
<dbReference type="InterPro" id="IPR000847">
    <property type="entry name" value="LysR_HTH_N"/>
</dbReference>
<dbReference type="InterPro" id="IPR036388">
    <property type="entry name" value="WH-like_DNA-bd_sf"/>
</dbReference>
<keyword evidence="4" id="KW-0804">Transcription</keyword>
<accession>A0ABN7RV69</accession>
<dbReference type="PRINTS" id="PR00039">
    <property type="entry name" value="HTHLYSR"/>
</dbReference>
<keyword evidence="7" id="KW-1185">Reference proteome</keyword>
<feature type="domain" description="HTH lysR-type" evidence="5">
    <location>
        <begin position="1"/>
        <end position="58"/>
    </location>
</feature>
<keyword evidence="2" id="KW-0805">Transcription regulation</keyword>
<dbReference type="PANTHER" id="PTHR30346:SF0">
    <property type="entry name" value="HCA OPERON TRANSCRIPTIONAL ACTIVATOR HCAR"/>
    <property type="match status" value="1"/>
</dbReference>
<dbReference type="Proteomes" id="UP000681526">
    <property type="component" value="Unassembled WGS sequence"/>
</dbReference>
<proteinExistence type="inferred from homology"/>
<name>A0ABN7RV69_THEXY</name>
<evidence type="ECO:0000256" key="2">
    <source>
        <dbReference type="ARBA" id="ARBA00023015"/>
    </source>
</evidence>
<dbReference type="RefSeq" id="WP_213484043.1">
    <property type="nucleotide sequence ID" value="NZ_CAJRAY010000033.1"/>
</dbReference>
<dbReference type="Pfam" id="PF00126">
    <property type="entry name" value="HTH_1"/>
    <property type="match status" value="1"/>
</dbReference>
<dbReference type="InterPro" id="IPR036390">
    <property type="entry name" value="WH_DNA-bd_sf"/>
</dbReference>
<gene>
    <name evidence="6" type="primary">txxe 1424</name>
    <name evidence="6" type="ORF">TXXE_07265</name>
</gene>
<reference evidence="6 7" key="1">
    <citation type="submission" date="2021-04" db="EMBL/GenBank/DDBJ databases">
        <authorList>
            <person name="Rakotoarivonina H."/>
        </authorList>
    </citation>
    <scope>NUCLEOTIDE SEQUENCE [LARGE SCALE GENOMIC DNA]</scope>
    <source>
        <strain evidence="6 7">XE</strain>
    </source>
</reference>
<dbReference type="CDD" id="cd08414">
    <property type="entry name" value="PBP2_LTTR_aromatics_like"/>
    <property type="match status" value="1"/>
</dbReference>
<dbReference type="EMBL" id="CAJRAY010000033">
    <property type="protein sequence ID" value="CAG5083887.1"/>
    <property type="molecule type" value="Genomic_DNA"/>
</dbReference>
<evidence type="ECO:0000256" key="4">
    <source>
        <dbReference type="ARBA" id="ARBA00023163"/>
    </source>
</evidence>
<comment type="similarity">
    <text evidence="1">Belongs to the LysR transcriptional regulatory family.</text>
</comment>
<keyword evidence="3" id="KW-0238">DNA-binding</keyword>
<evidence type="ECO:0000256" key="1">
    <source>
        <dbReference type="ARBA" id="ARBA00009437"/>
    </source>
</evidence>
<comment type="caution">
    <text evidence="6">The sequence shown here is derived from an EMBL/GenBank/DDBJ whole genome shotgun (WGS) entry which is preliminary data.</text>
</comment>
<evidence type="ECO:0000313" key="6">
    <source>
        <dbReference type="EMBL" id="CAG5083887.1"/>
    </source>
</evidence>
<dbReference type="Gene3D" id="3.40.190.10">
    <property type="entry name" value="Periplasmic binding protein-like II"/>
    <property type="match status" value="2"/>
</dbReference>
<evidence type="ECO:0000256" key="3">
    <source>
        <dbReference type="ARBA" id="ARBA00023125"/>
    </source>
</evidence>
<dbReference type="SUPFAM" id="SSF53850">
    <property type="entry name" value="Periplasmic binding protein-like II"/>
    <property type="match status" value="1"/>
</dbReference>
<protein>
    <submittedName>
        <fullName evidence="6">Transcriptional regulator, LysR family</fullName>
    </submittedName>
</protein>
<dbReference type="SUPFAM" id="SSF46785">
    <property type="entry name" value="Winged helix' DNA-binding domain"/>
    <property type="match status" value="1"/>
</dbReference>
<dbReference type="Gene3D" id="1.10.10.10">
    <property type="entry name" value="Winged helix-like DNA-binding domain superfamily/Winged helix DNA-binding domain"/>
    <property type="match status" value="1"/>
</dbReference>
<dbReference type="PROSITE" id="PS50931">
    <property type="entry name" value="HTH_LYSR"/>
    <property type="match status" value="1"/>
</dbReference>
<dbReference type="Pfam" id="PF03466">
    <property type="entry name" value="LysR_substrate"/>
    <property type="match status" value="1"/>
</dbReference>
<organism evidence="6 7">
    <name type="scientific">Thermobacillus xylanilyticus</name>
    <dbReference type="NCBI Taxonomy" id="76633"/>
    <lineage>
        <taxon>Bacteria</taxon>
        <taxon>Bacillati</taxon>
        <taxon>Bacillota</taxon>
        <taxon>Bacilli</taxon>
        <taxon>Bacillales</taxon>
        <taxon>Paenibacillaceae</taxon>
        <taxon>Thermobacillus</taxon>
    </lineage>
</organism>
<evidence type="ECO:0000313" key="7">
    <source>
        <dbReference type="Proteomes" id="UP000681526"/>
    </source>
</evidence>